<gene>
    <name evidence="6" type="ORF">JCM21531_2765</name>
</gene>
<evidence type="ECO:0000259" key="5">
    <source>
        <dbReference type="SMART" id="SM00470"/>
    </source>
</evidence>
<evidence type="ECO:0000313" key="6">
    <source>
        <dbReference type="EMBL" id="GAE89259.1"/>
    </source>
</evidence>
<dbReference type="STRING" id="1294263.JCM21531_2765"/>
<comment type="similarity">
    <text evidence="2">Belongs to the ParB family.</text>
</comment>
<proteinExistence type="inferred from homology"/>
<dbReference type="Pfam" id="PF02195">
    <property type="entry name" value="ParB_N"/>
    <property type="match status" value="1"/>
</dbReference>
<dbReference type="OrthoDB" id="9802051at2"/>
<evidence type="ECO:0000256" key="2">
    <source>
        <dbReference type="ARBA" id="ARBA00006295"/>
    </source>
</evidence>
<dbReference type="InterPro" id="IPR050336">
    <property type="entry name" value="Chromosome_partition/occlusion"/>
</dbReference>
<dbReference type="InterPro" id="IPR004437">
    <property type="entry name" value="ParB/RepB/Spo0J"/>
</dbReference>
<dbReference type="InterPro" id="IPR003115">
    <property type="entry name" value="ParB_N"/>
</dbReference>
<dbReference type="InterPro" id="IPR041468">
    <property type="entry name" value="HTH_ParB/Spo0J"/>
</dbReference>
<dbReference type="Gene3D" id="3.90.1530.30">
    <property type="match status" value="1"/>
</dbReference>
<keyword evidence="4" id="KW-0238">DNA-binding</keyword>
<dbReference type="Proteomes" id="UP000019109">
    <property type="component" value="Unassembled WGS sequence"/>
</dbReference>
<keyword evidence="7" id="KW-1185">Reference proteome</keyword>
<dbReference type="Gene3D" id="1.10.10.2830">
    <property type="match status" value="1"/>
</dbReference>
<dbReference type="AlphaFoldDB" id="W4V926"/>
<dbReference type="Pfam" id="PF17762">
    <property type="entry name" value="HTH_ParB"/>
    <property type="match status" value="1"/>
</dbReference>
<dbReference type="PANTHER" id="PTHR33375">
    <property type="entry name" value="CHROMOSOME-PARTITIONING PROTEIN PARB-RELATED"/>
    <property type="match status" value="1"/>
</dbReference>
<organism evidence="6 7">
    <name type="scientific">Acetivibrio straminisolvens JCM 21531</name>
    <dbReference type="NCBI Taxonomy" id="1294263"/>
    <lineage>
        <taxon>Bacteria</taxon>
        <taxon>Bacillati</taxon>
        <taxon>Bacillota</taxon>
        <taxon>Clostridia</taxon>
        <taxon>Eubacteriales</taxon>
        <taxon>Oscillospiraceae</taxon>
        <taxon>Acetivibrio</taxon>
    </lineage>
</organism>
<keyword evidence="3" id="KW-0159">Chromosome partition</keyword>
<comment type="caution">
    <text evidence="6">The sequence shown here is derived from an EMBL/GenBank/DDBJ whole genome shotgun (WGS) entry which is preliminary data.</text>
</comment>
<dbReference type="NCBIfam" id="TIGR00180">
    <property type="entry name" value="parB_part"/>
    <property type="match status" value="1"/>
</dbReference>
<dbReference type="CDD" id="cd16393">
    <property type="entry name" value="SPO0J_N"/>
    <property type="match status" value="1"/>
</dbReference>
<evidence type="ECO:0000256" key="3">
    <source>
        <dbReference type="ARBA" id="ARBA00022829"/>
    </source>
</evidence>
<evidence type="ECO:0000256" key="4">
    <source>
        <dbReference type="ARBA" id="ARBA00023125"/>
    </source>
</evidence>
<dbReference type="GO" id="GO:0003677">
    <property type="term" value="F:DNA binding"/>
    <property type="evidence" value="ECO:0007669"/>
    <property type="project" value="UniProtKB-KW"/>
</dbReference>
<dbReference type="GO" id="GO:0009295">
    <property type="term" value="C:nucleoid"/>
    <property type="evidence" value="ECO:0007669"/>
    <property type="project" value="UniProtKB-SubCell"/>
</dbReference>
<feature type="domain" description="ParB-like N-terminal" evidence="5">
    <location>
        <begin position="28"/>
        <end position="117"/>
    </location>
</feature>
<evidence type="ECO:0000256" key="1">
    <source>
        <dbReference type="ARBA" id="ARBA00004453"/>
    </source>
</evidence>
<dbReference type="FunFam" id="1.10.10.2830:FF:000001">
    <property type="entry name" value="Chromosome partitioning protein ParB"/>
    <property type="match status" value="1"/>
</dbReference>
<dbReference type="SUPFAM" id="SSF109709">
    <property type="entry name" value="KorB DNA-binding domain-like"/>
    <property type="match status" value="1"/>
</dbReference>
<dbReference type="FunFam" id="3.90.1530.30:FF:000001">
    <property type="entry name" value="Chromosome partitioning protein ParB"/>
    <property type="match status" value="1"/>
</dbReference>
<dbReference type="PANTHER" id="PTHR33375:SF1">
    <property type="entry name" value="CHROMOSOME-PARTITIONING PROTEIN PARB-RELATED"/>
    <property type="match status" value="1"/>
</dbReference>
<dbReference type="Pfam" id="PF23552">
    <property type="entry name" value="ParB_C"/>
    <property type="match status" value="1"/>
</dbReference>
<dbReference type="InterPro" id="IPR057240">
    <property type="entry name" value="ParB_dimer_C"/>
</dbReference>
<dbReference type="GO" id="GO:0005694">
    <property type="term" value="C:chromosome"/>
    <property type="evidence" value="ECO:0007669"/>
    <property type="project" value="TreeGrafter"/>
</dbReference>
<comment type="subcellular location">
    <subcellularLocation>
        <location evidence="1">Cytoplasm</location>
        <location evidence="1">Nucleoid</location>
    </subcellularLocation>
</comment>
<dbReference type="RefSeq" id="WP_038289408.1">
    <property type="nucleotide sequence ID" value="NZ_BAVR01000033.1"/>
</dbReference>
<dbReference type="GO" id="GO:0007059">
    <property type="term" value="P:chromosome segregation"/>
    <property type="evidence" value="ECO:0007669"/>
    <property type="project" value="UniProtKB-KW"/>
</dbReference>
<dbReference type="SMART" id="SM00470">
    <property type="entry name" value="ParB"/>
    <property type="match status" value="1"/>
</dbReference>
<dbReference type="InterPro" id="IPR036086">
    <property type="entry name" value="ParB/Sulfiredoxin_sf"/>
</dbReference>
<reference evidence="6" key="1">
    <citation type="journal article" date="2014" name="Genome Announc.">
        <title>Draft Genome Sequence of Clostridium straminisolvens Strain JCM 21531T, Isolated from a Cellulose-Degrading Bacterial Community.</title>
        <authorList>
            <person name="Yuki M."/>
            <person name="Oshima K."/>
            <person name="Suda W."/>
            <person name="Sakamoto M."/>
            <person name="Kitamura K."/>
            <person name="Iida T."/>
            <person name="Hattori M."/>
            <person name="Ohkuma M."/>
        </authorList>
    </citation>
    <scope>NUCLEOTIDE SEQUENCE [LARGE SCALE GENOMIC DNA]</scope>
    <source>
        <strain evidence="6">JCM 21531</strain>
    </source>
</reference>
<protein>
    <submittedName>
        <fullName evidence="6">Chromosome (Plasmid) partitioning protein ParB</fullName>
    </submittedName>
</protein>
<evidence type="ECO:0000313" key="7">
    <source>
        <dbReference type="Proteomes" id="UP000019109"/>
    </source>
</evidence>
<name>W4V926_9FIRM</name>
<dbReference type="EMBL" id="BAVR01000033">
    <property type="protein sequence ID" value="GAE89259.1"/>
    <property type="molecule type" value="Genomic_DNA"/>
</dbReference>
<accession>W4V926</accession>
<sequence length="290" mass="32957">MSKKGLGKGLGALISGAGEEEKVDSGVIEVKINDIEPNFSQPRKYFDTEKLEQLAESIRKHGVVQPIIVRRENDTYKIVAGERRWRAARLAGLTTIPVVEKDLSNKQVMEIALIENIQREDLNPIEEAEAYQRLLNDFNMTQEELSNSIGKSRSAIANTIRLLGLTDKVKEKLIEGRITSGHARALLSVEDKELQERLCDEIIDKNLTVRQVEVLVKRKLAEVNSDESKRNKNENNNKEEYLKIEENLQNIFGTKVKLITNNKKGKIMIEYYSDDELERIIELLGSVGNK</sequence>
<dbReference type="SUPFAM" id="SSF110849">
    <property type="entry name" value="ParB/Sulfiredoxin"/>
    <property type="match status" value="1"/>
</dbReference>
<dbReference type="GO" id="GO:0045881">
    <property type="term" value="P:positive regulation of sporulation resulting in formation of a cellular spore"/>
    <property type="evidence" value="ECO:0007669"/>
    <property type="project" value="TreeGrafter"/>
</dbReference>